<protein>
    <submittedName>
        <fullName evidence="4">Uncharacterized protein</fullName>
    </submittedName>
</protein>
<comment type="caution">
    <text evidence="4">The sequence shown here is derived from an EMBL/GenBank/DDBJ whole genome shotgun (WGS) entry which is preliminary data.</text>
</comment>
<evidence type="ECO:0000256" key="2">
    <source>
        <dbReference type="ARBA" id="ARBA00023287"/>
    </source>
</evidence>
<reference evidence="4" key="1">
    <citation type="submission" date="2022-03" db="EMBL/GenBank/DDBJ databases">
        <authorList>
            <person name="Hettiarachchi G."/>
        </authorList>
    </citation>
    <scope>NUCLEOTIDE SEQUENCE</scope>
    <source>
        <strain evidence="4">LMG 32447</strain>
    </source>
</reference>
<feature type="transmembrane region" description="Helical" evidence="3">
    <location>
        <begin position="12"/>
        <end position="33"/>
    </location>
</feature>
<evidence type="ECO:0000256" key="3">
    <source>
        <dbReference type="SAM" id="Phobius"/>
    </source>
</evidence>
<gene>
    <name evidence="4" type="ORF">LMG032447_00260</name>
</gene>
<sequence length="139" mass="15452">MVLVKMKSINKAFTLVEALVTLAVVALLILIGGHHFSSQPGVKVDQWQTSFDSHWQHARNLAQGRGQPVNVNFGLEAVSFNHTNLTYPKNYRCHQSQLVKILPTGYVAPTTIVLENGLQQKIAIIFSLGGGDYRFQINH</sequence>
<organism evidence="4 5">
    <name type="scientific">Convivina praedatoris</name>
    <dbReference type="NCBI Taxonomy" id="2880963"/>
    <lineage>
        <taxon>Bacteria</taxon>
        <taxon>Bacillati</taxon>
        <taxon>Bacillota</taxon>
        <taxon>Bacilli</taxon>
        <taxon>Lactobacillales</taxon>
        <taxon>Lactobacillaceae</taxon>
        <taxon>Convivina</taxon>
    </lineage>
</organism>
<dbReference type="RefSeq" id="WP_248705716.1">
    <property type="nucleotide sequence ID" value="NZ_CAKOEU010000001.1"/>
</dbReference>
<dbReference type="Pfam" id="PF07963">
    <property type="entry name" value="N_methyl"/>
    <property type="match status" value="1"/>
</dbReference>
<proteinExistence type="predicted"/>
<name>A0ABM9D070_9LACO</name>
<evidence type="ECO:0000256" key="1">
    <source>
        <dbReference type="ARBA" id="ARBA00004241"/>
    </source>
</evidence>
<keyword evidence="5" id="KW-1185">Reference proteome</keyword>
<dbReference type="Proteomes" id="UP000838102">
    <property type="component" value="Unassembled WGS sequence"/>
</dbReference>
<keyword evidence="2" id="KW-0178">Competence</keyword>
<accession>A0ABM9D070</accession>
<dbReference type="InterPro" id="IPR045584">
    <property type="entry name" value="Pilin-like"/>
</dbReference>
<dbReference type="NCBIfam" id="TIGR02532">
    <property type="entry name" value="IV_pilin_GFxxxE"/>
    <property type="match status" value="1"/>
</dbReference>
<dbReference type="InterPro" id="IPR012902">
    <property type="entry name" value="N_methyl_site"/>
</dbReference>
<keyword evidence="3" id="KW-0472">Membrane</keyword>
<dbReference type="SUPFAM" id="SSF54523">
    <property type="entry name" value="Pili subunits"/>
    <property type="match status" value="1"/>
</dbReference>
<evidence type="ECO:0000313" key="5">
    <source>
        <dbReference type="Proteomes" id="UP000838102"/>
    </source>
</evidence>
<comment type="subcellular location">
    <subcellularLocation>
        <location evidence="1">Cell surface</location>
    </subcellularLocation>
</comment>
<evidence type="ECO:0000313" key="4">
    <source>
        <dbReference type="EMBL" id="CAH1851061.1"/>
    </source>
</evidence>
<keyword evidence="3" id="KW-0812">Transmembrane</keyword>
<dbReference type="EMBL" id="CAKOEU010000001">
    <property type="protein sequence ID" value="CAH1851061.1"/>
    <property type="molecule type" value="Genomic_DNA"/>
</dbReference>
<keyword evidence="3" id="KW-1133">Transmembrane helix</keyword>